<evidence type="ECO:0000313" key="11">
    <source>
        <dbReference type="EMBL" id="AHC14302.1"/>
    </source>
</evidence>
<evidence type="ECO:0000256" key="2">
    <source>
        <dbReference type="ARBA" id="ARBA00022730"/>
    </source>
</evidence>
<evidence type="ECO:0000256" key="8">
    <source>
        <dbReference type="RuleBase" id="RU004005"/>
    </source>
</evidence>
<dbReference type="Gene3D" id="3.90.470.10">
    <property type="entry name" value="Ribosomal protein L22/L17"/>
    <property type="match status" value="1"/>
</dbReference>
<dbReference type="InterPro" id="IPR001063">
    <property type="entry name" value="Ribosomal_uL22"/>
</dbReference>
<evidence type="ECO:0000256" key="5">
    <source>
        <dbReference type="ARBA" id="ARBA00023274"/>
    </source>
</evidence>
<reference evidence="11 12" key="1">
    <citation type="journal article" date="2015" name="Stand. Genomic Sci.">
        <title>Complete genome sequence and description of Salinispira pacifica gen. nov., sp. nov., a novel spirochaete isolated form a hypersaline microbial mat.</title>
        <authorList>
            <person name="Ben Hania W."/>
            <person name="Joseph M."/>
            <person name="Schumann P."/>
            <person name="Bunk B."/>
            <person name="Fiebig A."/>
            <person name="Sproer C."/>
            <person name="Klenk H.P."/>
            <person name="Fardeau M.L."/>
            <person name="Spring S."/>
        </authorList>
    </citation>
    <scope>NUCLEOTIDE SEQUENCE [LARGE SCALE GENOMIC DNA]</scope>
    <source>
        <strain evidence="11 12">L21-RPul-D2</strain>
    </source>
</reference>
<comment type="function">
    <text evidence="7 10">This protein binds specifically to 23S rRNA; its binding is stimulated by other ribosomal proteins, e.g., L4, L17, and L20. It is important during the early stages of 50S assembly. It makes multiple contacts with different domains of the 23S rRNA in the assembled 50S subunit and ribosome.</text>
</comment>
<evidence type="ECO:0000256" key="3">
    <source>
        <dbReference type="ARBA" id="ARBA00022884"/>
    </source>
</evidence>
<dbReference type="Pfam" id="PF00237">
    <property type="entry name" value="Ribosomal_L22"/>
    <property type="match status" value="1"/>
</dbReference>
<comment type="subunit">
    <text evidence="7 9">Part of the 50S ribosomal subunit.</text>
</comment>
<dbReference type="PANTHER" id="PTHR13501">
    <property type="entry name" value="CHLOROPLAST 50S RIBOSOMAL PROTEIN L22-RELATED"/>
    <property type="match status" value="1"/>
</dbReference>
<dbReference type="PATRIC" id="fig|1307761.3.peg.883"/>
<dbReference type="eggNOG" id="COG0091">
    <property type="taxonomic scope" value="Bacteria"/>
</dbReference>
<keyword evidence="2 7" id="KW-0699">rRNA-binding</keyword>
<dbReference type="RefSeq" id="WP_024267233.1">
    <property type="nucleotide sequence ID" value="NC_023035.1"/>
</dbReference>
<dbReference type="GO" id="GO:0003735">
    <property type="term" value="F:structural constituent of ribosome"/>
    <property type="evidence" value="ECO:0007669"/>
    <property type="project" value="InterPro"/>
</dbReference>
<evidence type="ECO:0000256" key="6">
    <source>
        <dbReference type="ARBA" id="ARBA00035207"/>
    </source>
</evidence>
<evidence type="ECO:0000256" key="9">
    <source>
        <dbReference type="RuleBase" id="RU004006"/>
    </source>
</evidence>
<dbReference type="InterPro" id="IPR005727">
    <property type="entry name" value="Ribosomal_uL22_bac/chlpt-type"/>
</dbReference>
<dbReference type="InterPro" id="IPR036394">
    <property type="entry name" value="Ribosomal_uL22_sf"/>
</dbReference>
<dbReference type="HAMAP" id="MF_01331_B">
    <property type="entry name" value="Ribosomal_uL22_B"/>
    <property type="match status" value="1"/>
</dbReference>
<dbReference type="OrthoDB" id="9805969at2"/>
<protein>
    <recommendedName>
        <fullName evidence="6 7">Large ribosomal subunit protein uL22</fullName>
    </recommendedName>
</protein>
<evidence type="ECO:0000256" key="4">
    <source>
        <dbReference type="ARBA" id="ARBA00022980"/>
    </source>
</evidence>
<dbReference type="STRING" id="1307761.L21SP2_0882"/>
<keyword evidence="3 7" id="KW-0694">RNA-binding</keyword>
<evidence type="ECO:0000256" key="7">
    <source>
        <dbReference type="HAMAP-Rule" id="MF_01331"/>
    </source>
</evidence>
<comment type="function">
    <text evidence="7">The globular domain of the protein is located near the polypeptide exit tunnel on the outside of the subunit, while an extended beta-hairpin is found that lines the wall of the exit tunnel in the center of the 70S ribosome.</text>
</comment>
<dbReference type="GO" id="GO:0006412">
    <property type="term" value="P:translation"/>
    <property type="evidence" value="ECO:0007669"/>
    <property type="project" value="UniProtKB-UniRule"/>
</dbReference>
<gene>
    <name evidence="7" type="primary">rplV</name>
    <name evidence="11" type="ORF">L21SP2_0882</name>
</gene>
<evidence type="ECO:0000256" key="10">
    <source>
        <dbReference type="RuleBase" id="RU004008"/>
    </source>
</evidence>
<dbReference type="HOGENOM" id="CLU_083987_3_1_12"/>
<dbReference type="KEGG" id="slr:L21SP2_0882"/>
<dbReference type="InterPro" id="IPR047867">
    <property type="entry name" value="Ribosomal_uL22_bac/org-type"/>
</dbReference>
<dbReference type="NCBIfam" id="TIGR01044">
    <property type="entry name" value="rplV_bact"/>
    <property type="match status" value="1"/>
</dbReference>
<keyword evidence="12" id="KW-1185">Reference proteome</keyword>
<organism evidence="11 12">
    <name type="scientific">Salinispira pacifica</name>
    <dbReference type="NCBI Taxonomy" id="1307761"/>
    <lineage>
        <taxon>Bacteria</taxon>
        <taxon>Pseudomonadati</taxon>
        <taxon>Spirochaetota</taxon>
        <taxon>Spirochaetia</taxon>
        <taxon>Spirochaetales</taxon>
        <taxon>Spirochaetaceae</taxon>
        <taxon>Salinispira</taxon>
    </lineage>
</organism>
<dbReference type="PANTHER" id="PTHR13501:SF8">
    <property type="entry name" value="LARGE RIBOSOMAL SUBUNIT PROTEIN UL22M"/>
    <property type="match status" value="1"/>
</dbReference>
<dbReference type="GO" id="GO:0022625">
    <property type="term" value="C:cytosolic large ribosomal subunit"/>
    <property type="evidence" value="ECO:0007669"/>
    <property type="project" value="TreeGrafter"/>
</dbReference>
<comment type="similarity">
    <text evidence="1 7 8">Belongs to the universal ribosomal protein uL22 family.</text>
</comment>
<dbReference type="GO" id="GO:0019843">
    <property type="term" value="F:rRNA binding"/>
    <property type="evidence" value="ECO:0007669"/>
    <property type="project" value="UniProtKB-UniRule"/>
</dbReference>
<dbReference type="CDD" id="cd00336">
    <property type="entry name" value="Ribosomal_L22"/>
    <property type="match status" value="1"/>
</dbReference>
<dbReference type="EMBL" id="CP006939">
    <property type="protein sequence ID" value="AHC14302.1"/>
    <property type="molecule type" value="Genomic_DNA"/>
</dbReference>
<proteinExistence type="inferred from homology"/>
<accession>V5WER4</accession>
<dbReference type="SUPFAM" id="SSF54843">
    <property type="entry name" value="Ribosomal protein L22"/>
    <property type="match status" value="1"/>
</dbReference>
<evidence type="ECO:0000256" key="1">
    <source>
        <dbReference type="ARBA" id="ARBA00009451"/>
    </source>
</evidence>
<name>V5WER4_9SPIO</name>
<keyword evidence="5 7" id="KW-0687">Ribonucleoprotein</keyword>
<keyword evidence="4 7" id="KW-0689">Ribosomal protein</keyword>
<dbReference type="AlphaFoldDB" id="V5WER4"/>
<sequence>MAEKRGYKAHARYVLISPTKVRRVADNVRRKSYPEAIAILENLPHKGAKILQKVIQSAAANALYQNKQLDEDMLFISELMVNEGPRMKRLWRRGRGRADVLLKRMSHVTAVVDEVNKAGV</sequence>
<evidence type="ECO:0000313" key="12">
    <source>
        <dbReference type="Proteomes" id="UP000018680"/>
    </source>
</evidence>
<dbReference type="Proteomes" id="UP000018680">
    <property type="component" value="Chromosome"/>
</dbReference>